<sequence length="57" mass="6318">MGELQLLSARNTERKYGNGSDGNYGEDNDGNPRDCFASATGLKVLRSAEELKHRDFL</sequence>
<protein>
    <submittedName>
        <fullName evidence="2">Uncharacterized protein</fullName>
    </submittedName>
</protein>
<gene>
    <name evidence="2" type="ORF">K6753_03740</name>
</gene>
<dbReference type="EMBL" id="JAINZW010000002">
    <property type="protein sequence ID" value="MBZ4038647.1"/>
    <property type="molecule type" value="Genomic_DNA"/>
</dbReference>
<reference evidence="2 3" key="1">
    <citation type="submission" date="2021-09" db="EMBL/GenBank/DDBJ databases">
        <title>Lysobacter sp. 13A isolated from the river sediment.</title>
        <authorList>
            <person name="Liu H."/>
            <person name="Li S."/>
            <person name="Mao S."/>
        </authorList>
    </citation>
    <scope>NUCLEOTIDE SEQUENCE [LARGE SCALE GENOMIC DNA]</scope>
    <source>
        <strain evidence="2 3">13A</strain>
    </source>
</reference>
<evidence type="ECO:0000256" key="1">
    <source>
        <dbReference type="SAM" id="MobiDB-lite"/>
    </source>
</evidence>
<evidence type="ECO:0000313" key="2">
    <source>
        <dbReference type="EMBL" id="MBZ4038647.1"/>
    </source>
</evidence>
<evidence type="ECO:0000313" key="3">
    <source>
        <dbReference type="Proteomes" id="UP001430954"/>
    </source>
</evidence>
<feature type="region of interest" description="Disordered" evidence="1">
    <location>
        <begin position="1"/>
        <end position="33"/>
    </location>
</feature>
<comment type="caution">
    <text evidence="2">The sequence shown here is derived from an EMBL/GenBank/DDBJ whole genome shotgun (WGS) entry which is preliminary data.</text>
</comment>
<proteinExistence type="predicted"/>
<keyword evidence="3" id="KW-1185">Reference proteome</keyword>
<dbReference type="RefSeq" id="WP_223674863.1">
    <property type="nucleotide sequence ID" value="NZ_JAINZW010000002.1"/>
</dbReference>
<organism evidence="2 3">
    <name type="scientific">Novilysobacter selenitireducens</name>
    <dbReference type="NCBI Taxonomy" id="2872639"/>
    <lineage>
        <taxon>Bacteria</taxon>
        <taxon>Pseudomonadati</taxon>
        <taxon>Pseudomonadota</taxon>
        <taxon>Gammaproteobacteria</taxon>
        <taxon>Lysobacterales</taxon>
        <taxon>Lysobacteraceae</taxon>
        <taxon>Novilysobacter</taxon>
    </lineage>
</organism>
<accession>A0ABS7T451</accession>
<dbReference type="Proteomes" id="UP001430954">
    <property type="component" value="Unassembled WGS sequence"/>
</dbReference>
<name>A0ABS7T451_9GAMM</name>